<gene>
    <name evidence="2" type="ORF">D1O30_19855</name>
</gene>
<comment type="caution">
    <text evidence="2">The sequence shown here is derived from an EMBL/GenBank/DDBJ whole genome shotgun (WGS) entry which is preliminary data.</text>
</comment>
<organism evidence="2 3">
    <name type="scientific">Methylocystis hirsuta</name>
    <dbReference type="NCBI Taxonomy" id="369798"/>
    <lineage>
        <taxon>Bacteria</taxon>
        <taxon>Pseudomonadati</taxon>
        <taxon>Pseudomonadota</taxon>
        <taxon>Alphaproteobacteria</taxon>
        <taxon>Hyphomicrobiales</taxon>
        <taxon>Methylocystaceae</taxon>
        <taxon>Methylocystis</taxon>
    </lineage>
</organism>
<sequence>MMLENIQEKKLVDCANCLSRLKSAVAAAASSYKKTISNADAQKLIDVWQNEYSEINDLAIKHQLEDRMPEKRHGLVITSDEIVLARVIDTEMSKKSFADKVLEADKWPDGSPIVPTNPDFEPSPTPKK</sequence>
<dbReference type="EMBL" id="QWDD01000003">
    <property type="protein sequence ID" value="RNJ48090.1"/>
    <property type="molecule type" value="Genomic_DNA"/>
</dbReference>
<evidence type="ECO:0000256" key="1">
    <source>
        <dbReference type="SAM" id="MobiDB-lite"/>
    </source>
</evidence>
<proteinExistence type="predicted"/>
<evidence type="ECO:0000313" key="2">
    <source>
        <dbReference type="EMBL" id="RNJ48090.1"/>
    </source>
</evidence>
<feature type="region of interest" description="Disordered" evidence="1">
    <location>
        <begin position="106"/>
        <end position="128"/>
    </location>
</feature>
<dbReference type="Proteomes" id="UP000268623">
    <property type="component" value="Unassembled WGS sequence"/>
</dbReference>
<reference evidence="2 3" key="1">
    <citation type="submission" date="2018-08" db="EMBL/GenBank/DDBJ databases">
        <title>Genome sequence of Methylocystis hirsuta CSC1, a methanotroph able to accumulate PHAs.</title>
        <authorList>
            <person name="Bordel S."/>
            <person name="Rodriguez E."/>
            <person name="Gancedo J."/>
            <person name="Munoz R."/>
        </authorList>
    </citation>
    <scope>NUCLEOTIDE SEQUENCE [LARGE SCALE GENOMIC DNA]</scope>
    <source>
        <strain evidence="2 3">CSC1</strain>
    </source>
</reference>
<keyword evidence="3" id="KW-1185">Reference proteome</keyword>
<evidence type="ECO:0000313" key="3">
    <source>
        <dbReference type="Proteomes" id="UP000268623"/>
    </source>
</evidence>
<name>A0A3M9XMJ1_9HYPH</name>
<protein>
    <submittedName>
        <fullName evidence="2">Uncharacterized protein</fullName>
    </submittedName>
</protein>
<accession>A0A3M9XMJ1</accession>
<dbReference type="AlphaFoldDB" id="A0A3M9XMJ1"/>